<evidence type="ECO:0000256" key="1">
    <source>
        <dbReference type="ARBA" id="ARBA00001974"/>
    </source>
</evidence>
<dbReference type="AlphaFoldDB" id="A0A5D3FUD9"/>
<dbReference type="Proteomes" id="UP000323505">
    <property type="component" value="Unassembled WGS sequence"/>
</dbReference>
<keyword evidence="2" id="KW-0285">Flavoprotein</keyword>
<dbReference type="Gene3D" id="3.40.30.120">
    <property type="match status" value="1"/>
</dbReference>
<dbReference type="InterPro" id="IPR002938">
    <property type="entry name" value="FAD-bd"/>
</dbReference>
<dbReference type="EMBL" id="VSRQ01000001">
    <property type="protein sequence ID" value="TYK52467.1"/>
    <property type="molecule type" value="Genomic_DNA"/>
</dbReference>
<keyword evidence="3" id="KW-0274">FAD</keyword>
<evidence type="ECO:0000313" key="5">
    <source>
        <dbReference type="EMBL" id="TYK52467.1"/>
    </source>
</evidence>
<dbReference type="PANTHER" id="PTHR43004:SF19">
    <property type="entry name" value="BINDING MONOOXYGENASE, PUTATIVE (JCVI)-RELATED"/>
    <property type="match status" value="1"/>
</dbReference>
<keyword evidence="6" id="KW-1185">Reference proteome</keyword>
<dbReference type="Pfam" id="PF21274">
    <property type="entry name" value="Rng_hyd_C"/>
    <property type="match status" value="1"/>
</dbReference>
<dbReference type="InterPro" id="IPR050641">
    <property type="entry name" value="RIFMO-like"/>
</dbReference>
<dbReference type="Gene3D" id="3.50.50.60">
    <property type="entry name" value="FAD/NAD(P)-binding domain"/>
    <property type="match status" value="1"/>
</dbReference>
<dbReference type="PANTHER" id="PTHR43004">
    <property type="entry name" value="TRK SYSTEM POTASSIUM UPTAKE PROTEIN"/>
    <property type="match status" value="1"/>
</dbReference>
<feature type="domain" description="FAD-binding" evidence="4">
    <location>
        <begin position="5"/>
        <end position="335"/>
    </location>
</feature>
<dbReference type="PRINTS" id="PR00420">
    <property type="entry name" value="RNGMNOXGNASE"/>
</dbReference>
<sequence length="489" mass="53102">MMDPTVIIAGGGPTGLMLACELALANVHAVVIEKLLDPSGESRGMGLHARSLETLDQRGLLERFGDDTPVWPRAHFALMWMDLSDFDTTFTYIVPQWRTEKILDERARELGVDLRRGEVVVAVDQDGDGVSVGVRKADGGEYRLRGEYLVGADGGGSAVRRLAGFDFPGTDSTYHGVLGDVEEYDAVDGIETTLYPDKGMYAAIPLGPDVLRIMTTEFDAQLPPDDQEVTLDELRASVKAITGEEPNVGKPRWLSRFGNASRQVTEYRKDRIFLAGDAAHVHYPMGGQGLNSGIQDAVNLGWKLAAEINGWGPPGLLDSYHAERHPVAARVARNTEAQLALLHPVGKIGPLRDLFGELLQYKEVRRHLIEMVTGIAVTYDFEYPDRAGGPHPLEGRRIPNAALATPDGERTVAETLRAGHGVLLDLSDGDAKTGDVSNWDGRVDLVRAEPVEEIGAAVVLVRPDGYIAYAHEDGSDPEGLGLALKTWFG</sequence>
<dbReference type="InterPro" id="IPR036188">
    <property type="entry name" value="FAD/NAD-bd_sf"/>
</dbReference>
<comment type="caution">
    <text evidence="5">The sequence shown here is derived from an EMBL/GenBank/DDBJ whole genome shotgun (WGS) entry which is preliminary data.</text>
</comment>
<dbReference type="SUPFAM" id="SSF51905">
    <property type="entry name" value="FAD/NAD(P)-binding domain"/>
    <property type="match status" value="1"/>
</dbReference>
<dbReference type="GO" id="GO:0071949">
    <property type="term" value="F:FAD binding"/>
    <property type="evidence" value="ECO:0007669"/>
    <property type="project" value="InterPro"/>
</dbReference>
<evidence type="ECO:0000256" key="2">
    <source>
        <dbReference type="ARBA" id="ARBA00022630"/>
    </source>
</evidence>
<protein>
    <recommendedName>
        <fullName evidence="4">FAD-binding domain-containing protein</fullName>
    </recommendedName>
</protein>
<evidence type="ECO:0000259" key="4">
    <source>
        <dbReference type="Pfam" id="PF01494"/>
    </source>
</evidence>
<name>A0A5D3FUD9_9ACTN</name>
<accession>A0A5D3FUD9</accession>
<dbReference type="GO" id="GO:0016709">
    <property type="term" value="F:oxidoreductase activity, acting on paired donors, with incorporation or reduction of molecular oxygen, NAD(P)H as one donor, and incorporation of one atom of oxygen"/>
    <property type="evidence" value="ECO:0007669"/>
    <property type="project" value="UniProtKB-ARBA"/>
</dbReference>
<comment type="cofactor">
    <cofactor evidence="1">
        <name>FAD</name>
        <dbReference type="ChEBI" id="CHEBI:57692"/>
    </cofactor>
</comment>
<dbReference type="Gene3D" id="3.30.70.2450">
    <property type="match status" value="1"/>
</dbReference>
<evidence type="ECO:0000256" key="3">
    <source>
        <dbReference type="ARBA" id="ARBA00022827"/>
    </source>
</evidence>
<evidence type="ECO:0000313" key="6">
    <source>
        <dbReference type="Proteomes" id="UP000323505"/>
    </source>
</evidence>
<reference evidence="5 6" key="1">
    <citation type="submission" date="2019-08" db="EMBL/GenBank/DDBJ databases">
        <title>Actinomadura sp. nov. CYP1-5 isolated from mountain soil.</title>
        <authorList>
            <person name="Songsumanus A."/>
            <person name="Kuncharoen N."/>
            <person name="Kudo T."/>
            <person name="Yuki M."/>
            <person name="Igarashi Y."/>
            <person name="Tanasupawat S."/>
        </authorList>
    </citation>
    <scope>NUCLEOTIDE SEQUENCE [LARGE SCALE GENOMIC DNA]</scope>
    <source>
        <strain evidence="5 6">CYP1-5</strain>
    </source>
</reference>
<organism evidence="5 6">
    <name type="scientific">Actinomadura decatromicini</name>
    <dbReference type="NCBI Taxonomy" id="2604572"/>
    <lineage>
        <taxon>Bacteria</taxon>
        <taxon>Bacillati</taxon>
        <taxon>Actinomycetota</taxon>
        <taxon>Actinomycetes</taxon>
        <taxon>Streptosporangiales</taxon>
        <taxon>Thermomonosporaceae</taxon>
        <taxon>Actinomadura</taxon>
    </lineage>
</organism>
<gene>
    <name evidence="5" type="ORF">FXF68_01410</name>
</gene>
<dbReference type="Pfam" id="PF01494">
    <property type="entry name" value="FAD_binding_3"/>
    <property type="match status" value="1"/>
</dbReference>
<proteinExistence type="predicted"/>